<evidence type="ECO:0000256" key="3">
    <source>
        <dbReference type="ARBA" id="ARBA00022827"/>
    </source>
</evidence>
<dbReference type="GO" id="GO:0050660">
    <property type="term" value="F:flavin adenine dinucleotide binding"/>
    <property type="evidence" value="ECO:0007669"/>
    <property type="project" value="InterPro"/>
</dbReference>
<dbReference type="Proteomes" id="UP000230423">
    <property type="component" value="Unassembled WGS sequence"/>
</dbReference>
<evidence type="ECO:0000313" key="7">
    <source>
        <dbReference type="Proteomes" id="UP000230423"/>
    </source>
</evidence>
<keyword evidence="4 5" id="KW-0560">Oxidoreductase</keyword>
<evidence type="ECO:0000256" key="2">
    <source>
        <dbReference type="ARBA" id="ARBA00022630"/>
    </source>
</evidence>
<dbReference type="SUPFAM" id="SSF51905">
    <property type="entry name" value="FAD/NAD(P)-binding domain"/>
    <property type="match status" value="1"/>
</dbReference>
<comment type="similarity">
    <text evidence="1 5">Belongs to the FMO family.</text>
</comment>
<dbReference type="Gene3D" id="3.50.50.60">
    <property type="entry name" value="FAD/NAD(P)-binding domain"/>
    <property type="match status" value="1"/>
</dbReference>
<name>A0A2G9U1K0_TELCI</name>
<accession>A0A2G9U1K0</accession>
<organism evidence="6 7">
    <name type="scientific">Teladorsagia circumcincta</name>
    <name type="common">Brown stomach worm</name>
    <name type="synonym">Ostertagia circumcincta</name>
    <dbReference type="NCBI Taxonomy" id="45464"/>
    <lineage>
        <taxon>Eukaryota</taxon>
        <taxon>Metazoa</taxon>
        <taxon>Ecdysozoa</taxon>
        <taxon>Nematoda</taxon>
        <taxon>Chromadorea</taxon>
        <taxon>Rhabditida</taxon>
        <taxon>Rhabditina</taxon>
        <taxon>Rhabditomorpha</taxon>
        <taxon>Strongyloidea</taxon>
        <taxon>Trichostrongylidae</taxon>
        <taxon>Teladorsagia</taxon>
    </lineage>
</organism>
<comment type="cofactor">
    <cofactor evidence="5">
        <name>FAD</name>
        <dbReference type="ChEBI" id="CHEBI:57692"/>
    </cofactor>
</comment>
<keyword evidence="5" id="KW-0503">Monooxygenase</keyword>
<gene>
    <name evidence="6" type="ORF">TELCIR_14230</name>
</gene>
<keyword evidence="2 5" id="KW-0285">Flavoprotein</keyword>
<dbReference type="InterPro" id="IPR050346">
    <property type="entry name" value="FMO-like"/>
</dbReference>
<dbReference type="InterPro" id="IPR036188">
    <property type="entry name" value="FAD/NAD-bd_sf"/>
</dbReference>
<keyword evidence="7" id="KW-1185">Reference proteome</keyword>
<evidence type="ECO:0000313" key="6">
    <source>
        <dbReference type="EMBL" id="PIO64151.1"/>
    </source>
</evidence>
<evidence type="ECO:0000256" key="4">
    <source>
        <dbReference type="ARBA" id="ARBA00023002"/>
    </source>
</evidence>
<dbReference type="PANTHER" id="PTHR23023">
    <property type="entry name" value="DIMETHYLANILINE MONOOXYGENASE"/>
    <property type="match status" value="1"/>
</dbReference>
<dbReference type="EMBL" id="KZ350181">
    <property type="protein sequence ID" value="PIO64151.1"/>
    <property type="molecule type" value="Genomic_DNA"/>
</dbReference>
<dbReference type="InterPro" id="IPR020946">
    <property type="entry name" value="Flavin_mOase-like"/>
</dbReference>
<dbReference type="AlphaFoldDB" id="A0A2G9U1K0"/>
<protein>
    <recommendedName>
        <fullName evidence="5">Flavin-containing monooxygenase</fullName>
        <ecNumber evidence="5">1.-.-.-</ecNumber>
    </recommendedName>
</protein>
<proteinExistence type="inferred from homology"/>
<dbReference type="GO" id="GO:0050661">
    <property type="term" value="F:NADP binding"/>
    <property type="evidence" value="ECO:0007669"/>
    <property type="project" value="InterPro"/>
</dbReference>
<evidence type="ECO:0000256" key="5">
    <source>
        <dbReference type="RuleBase" id="RU361177"/>
    </source>
</evidence>
<sequence>MTAYSDYPPDPKSANFMHNTEMHKYLISYADHFDLKKYIKFNHKVLNIERPESYDKSGQWNVTYEDESGAKHSEVFDAVLLCCGHHAVPRMPTPWPGQELFKGRMIHSHSYRSHIGEQLCFIDGKTRY</sequence>
<dbReference type="Pfam" id="PF00743">
    <property type="entry name" value="FMO-like"/>
    <property type="match status" value="1"/>
</dbReference>
<dbReference type="EC" id="1.-.-.-" evidence="5"/>
<keyword evidence="3 5" id="KW-0274">FAD</keyword>
<evidence type="ECO:0000256" key="1">
    <source>
        <dbReference type="ARBA" id="ARBA00009183"/>
    </source>
</evidence>
<reference evidence="6 7" key="1">
    <citation type="submission" date="2015-09" db="EMBL/GenBank/DDBJ databases">
        <title>Draft genome of the parasitic nematode Teladorsagia circumcincta isolate WARC Sus (inbred).</title>
        <authorList>
            <person name="Mitreva M."/>
        </authorList>
    </citation>
    <scope>NUCLEOTIDE SEQUENCE [LARGE SCALE GENOMIC DNA]</scope>
    <source>
        <strain evidence="6 7">S</strain>
    </source>
</reference>
<dbReference type="OrthoDB" id="66881at2759"/>
<dbReference type="GO" id="GO:0004499">
    <property type="term" value="F:N,N-dimethylaniline monooxygenase activity"/>
    <property type="evidence" value="ECO:0007669"/>
    <property type="project" value="InterPro"/>
</dbReference>